<dbReference type="InterPro" id="IPR000415">
    <property type="entry name" value="Nitroreductase-like"/>
</dbReference>
<dbReference type="Proteomes" id="UP000178885">
    <property type="component" value="Unassembled WGS sequence"/>
</dbReference>
<keyword evidence="2" id="KW-0560">Oxidoreductase</keyword>
<dbReference type="GO" id="GO:0016491">
    <property type="term" value="F:oxidoreductase activity"/>
    <property type="evidence" value="ECO:0007669"/>
    <property type="project" value="UniProtKB-KW"/>
</dbReference>
<protein>
    <submittedName>
        <fullName evidence="4">Nitroreductase</fullName>
    </submittedName>
</protein>
<accession>A0A1F6TRC4</accession>
<evidence type="ECO:0000259" key="3">
    <source>
        <dbReference type="Pfam" id="PF00881"/>
    </source>
</evidence>
<dbReference type="Pfam" id="PF00881">
    <property type="entry name" value="Nitroreductase"/>
    <property type="match status" value="1"/>
</dbReference>
<evidence type="ECO:0000256" key="1">
    <source>
        <dbReference type="ARBA" id="ARBA00007118"/>
    </source>
</evidence>
<proteinExistence type="inferred from homology"/>
<dbReference type="EMBL" id="MFSU01000049">
    <property type="protein sequence ID" value="OGI47660.1"/>
    <property type="molecule type" value="Genomic_DNA"/>
</dbReference>
<dbReference type="STRING" id="1817760.A2151_03140"/>
<sequence>MTSKVAKTQVPIHELVARRWSGRAFDRDRPLERVQLIALLEAARWAPSCYGDEPWRVIVWDRLQDESLWRKAFECLGEWNQRWVKNAPVLMLTVADSVFEKNGKPNRWGQHDTGAAGENLYLQAAALGLMAHPMGGFDADKARRVFAIPEQFAPMAMIAVGHPAPAEVLEGEYRELELAGRTRKPLGERFFEGGWGTPVSA</sequence>
<dbReference type="SUPFAM" id="SSF55469">
    <property type="entry name" value="FMN-dependent nitroreductase-like"/>
    <property type="match status" value="1"/>
</dbReference>
<name>A0A1F6TRC4_9PROT</name>
<gene>
    <name evidence="4" type="ORF">A2151_03140</name>
</gene>
<evidence type="ECO:0000256" key="2">
    <source>
        <dbReference type="ARBA" id="ARBA00023002"/>
    </source>
</evidence>
<dbReference type="AlphaFoldDB" id="A0A1F6TRC4"/>
<dbReference type="PANTHER" id="PTHR43673">
    <property type="entry name" value="NAD(P)H NITROREDUCTASE YDGI-RELATED"/>
    <property type="match status" value="1"/>
</dbReference>
<dbReference type="InterPro" id="IPR029479">
    <property type="entry name" value="Nitroreductase"/>
</dbReference>
<evidence type="ECO:0000313" key="4">
    <source>
        <dbReference type="EMBL" id="OGI47660.1"/>
    </source>
</evidence>
<evidence type="ECO:0000313" key="5">
    <source>
        <dbReference type="Proteomes" id="UP000178885"/>
    </source>
</evidence>
<organism evidence="4 5">
    <name type="scientific">Candidatus Muproteobacteria bacterium RBG_16_65_34</name>
    <dbReference type="NCBI Taxonomy" id="1817760"/>
    <lineage>
        <taxon>Bacteria</taxon>
        <taxon>Pseudomonadati</taxon>
        <taxon>Pseudomonadota</taxon>
        <taxon>Candidatus Muproteobacteria</taxon>
    </lineage>
</organism>
<dbReference type="PANTHER" id="PTHR43673:SF10">
    <property type="entry name" value="NADH DEHYDROGENASE_NAD(P)H NITROREDUCTASE XCC3605-RELATED"/>
    <property type="match status" value="1"/>
</dbReference>
<feature type="domain" description="Nitroreductase" evidence="3">
    <location>
        <begin position="17"/>
        <end position="162"/>
    </location>
</feature>
<comment type="similarity">
    <text evidence="1">Belongs to the nitroreductase family.</text>
</comment>
<comment type="caution">
    <text evidence="4">The sequence shown here is derived from an EMBL/GenBank/DDBJ whole genome shotgun (WGS) entry which is preliminary data.</text>
</comment>
<reference evidence="4 5" key="1">
    <citation type="journal article" date="2016" name="Nat. Commun.">
        <title>Thousands of microbial genomes shed light on interconnected biogeochemical processes in an aquifer system.</title>
        <authorList>
            <person name="Anantharaman K."/>
            <person name="Brown C.T."/>
            <person name="Hug L.A."/>
            <person name="Sharon I."/>
            <person name="Castelle C.J."/>
            <person name="Probst A.J."/>
            <person name="Thomas B.C."/>
            <person name="Singh A."/>
            <person name="Wilkins M.J."/>
            <person name="Karaoz U."/>
            <person name="Brodie E.L."/>
            <person name="Williams K.H."/>
            <person name="Hubbard S.S."/>
            <person name="Banfield J.F."/>
        </authorList>
    </citation>
    <scope>NUCLEOTIDE SEQUENCE [LARGE SCALE GENOMIC DNA]</scope>
</reference>
<dbReference type="CDD" id="cd02138">
    <property type="entry name" value="TdsD-like"/>
    <property type="match status" value="1"/>
</dbReference>
<dbReference type="Gene3D" id="3.40.109.10">
    <property type="entry name" value="NADH Oxidase"/>
    <property type="match status" value="1"/>
</dbReference>